<reference evidence="2" key="1">
    <citation type="submission" date="2009-12" db="EMBL/GenBank/DDBJ databases">
        <title>Complete sequence of Treponema primitia strain ZAS-2.</title>
        <authorList>
            <person name="Tetu S.G."/>
            <person name="Matson E."/>
            <person name="Ren Q."/>
            <person name="Seshadri R."/>
            <person name="Elbourne L."/>
            <person name="Hassan K.A."/>
            <person name="Durkin A."/>
            <person name="Radune D."/>
            <person name="Mohamoud Y."/>
            <person name="Shay R."/>
            <person name="Jin S."/>
            <person name="Zhang X."/>
            <person name="Lucey K."/>
            <person name="Ballor N.R."/>
            <person name="Ottesen E."/>
            <person name="Rosenthal R."/>
            <person name="Allen A."/>
            <person name="Leadbetter J.R."/>
            <person name="Paulsen I.T."/>
        </authorList>
    </citation>
    <scope>NUCLEOTIDE SEQUENCE [LARGE SCALE GENOMIC DNA]</scope>
    <source>
        <strain evidence="2">ATCC BAA-887 / DSM 12427 / ZAS-2</strain>
    </source>
</reference>
<sequence length="162" mass="18474">MLAILFTSILITAFAYSIWELRSARNTLEQYRDRAYGVKPVSRDSLTVLENQAENLRKLEIIRMDKGGSGKKNIFSSVKLSMEEKTNLIRDMLRTRSVGIERFRINNRDGGSEFTLHCPPIPFFGFLAELEEKTALEPDYISIKPASGFSTINVTVRFNHVP</sequence>
<dbReference type="HOGENOM" id="CLU_1634655_0_0_12"/>
<keyword evidence="2" id="KW-1185">Reference proteome</keyword>
<dbReference type="KEGG" id="tpi:TREPR_1389"/>
<dbReference type="EMBL" id="CP001843">
    <property type="protein sequence ID" value="AEF86262.1"/>
    <property type="molecule type" value="Genomic_DNA"/>
</dbReference>
<protein>
    <submittedName>
        <fullName evidence="1">Uncharacterized protein</fullName>
    </submittedName>
</protein>
<dbReference type="Proteomes" id="UP000009223">
    <property type="component" value="Chromosome"/>
</dbReference>
<proteinExistence type="predicted"/>
<name>F5YQQ2_TREPZ</name>
<accession>F5YQQ2</accession>
<dbReference type="STRING" id="545694.TREPR_1389"/>
<organism evidence="1 2">
    <name type="scientific">Treponema primitia (strain ATCC BAA-887 / DSM 12427 / ZAS-2)</name>
    <dbReference type="NCBI Taxonomy" id="545694"/>
    <lineage>
        <taxon>Bacteria</taxon>
        <taxon>Pseudomonadati</taxon>
        <taxon>Spirochaetota</taxon>
        <taxon>Spirochaetia</taxon>
        <taxon>Spirochaetales</taxon>
        <taxon>Treponemataceae</taxon>
        <taxon>Treponema</taxon>
    </lineage>
</organism>
<reference evidence="1 2" key="2">
    <citation type="journal article" date="2011" name="ISME J.">
        <title>RNA-seq reveals cooperative metabolic interactions between two termite-gut spirochete species in co-culture.</title>
        <authorList>
            <person name="Rosenthal A.Z."/>
            <person name="Matson E.G."/>
            <person name="Eldar A."/>
            <person name="Leadbetter J.R."/>
        </authorList>
    </citation>
    <scope>NUCLEOTIDE SEQUENCE [LARGE SCALE GENOMIC DNA]</scope>
    <source>
        <strain evidence="2">ATCC BAA-887 / DSM 12427 / ZAS-2</strain>
    </source>
</reference>
<gene>
    <name evidence="1" type="ordered locus">TREPR_1389</name>
</gene>
<evidence type="ECO:0000313" key="2">
    <source>
        <dbReference type="Proteomes" id="UP000009223"/>
    </source>
</evidence>
<dbReference type="AlphaFoldDB" id="F5YQQ2"/>
<evidence type="ECO:0000313" key="1">
    <source>
        <dbReference type="EMBL" id="AEF86262.1"/>
    </source>
</evidence>